<evidence type="ECO:0000313" key="1">
    <source>
        <dbReference type="EMBL" id="BAS01786.1"/>
    </source>
</evidence>
<proteinExistence type="predicted"/>
<protein>
    <submittedName>
        <fullName evidence="1">Uncharacterized protein</fullName>
    </submittedName>
</protein>
<sequence>MLTSLNMLPSKSSCGWIIVVENYNYQIINKIIKYLKFSYTNLAIDMIKMEYSLNKYSNLIFLSIPDLKTANFLRILLEKTFNCSKGINIYWGFMRED</sequence>
<reference evidence="1" key="1">
    <citation type="journal article" date="2015" name="Genome Biol. Evol.">
        <title>Nucleomorph Genome Sequences of Two Chlorarachniophytes, Amorphochlora amoebiformis and Lotharella vacuolata.</title>
        <authorList>
            <person name="Suzuki S."/>
            <person name="Shirato S."/>
            <person name="Hirakawa Y."/>
            <person name="Ishida K."/>
        </authorList>
    </citation>
    <scope>NUCLEOTIDE SEQUENCE</scope>
    <source>
        <strain evidence="1">CCMP2058</strain>
    </source>
</reference>
<dbReference type="EMBL" id="AB996602">
    <property type="protein sequence ID" value="BAS01786.1"/>
    <property type="molecule type" value="Genomic_DNA"/>
</dbReference>
<keyword evidence="1" id="KW-0542">Nucleomorph</keyword>
<geneLocation type="nucleomorph" evidence="1"/>
<accession>A0A0H5BHS9</accession>
<name>A0A0H5BHS9_9EUKA</name>
<dbReference type="AlphaFoldDB" id="A0A0H5BHS9"/>
<organism evidence="1">
    <name type="scientific">Amorphochlora amoebiformis</name>
    <dbReference type="NCBI Taxonomy" id="1561963"/>
    <lineage>
        <taxon>Eukaryota</taxon>
        <taxon>Sar</taxon>
        <taxon>Rhizaria</taxon>
        <taxon>Cercozoa</taxon>
        <taxon>Chlorarachniophyceae</taxon>
        <taxon>Amorphochlora</taxon>
    </lineage>
</organism>